<keyword evidence="5" id="KW-0472">Membrane</keyword>
<keyword evidence="7" id="KW-1185">Reference proteome</keyword>
<dbReference type="RefSeq" id="XP_014678866.1">
    <property type="nucleotide sequence ID" value="XM_014823380.1"/>
</dbReference>
<reference evidence="8" key="1">
    <citation type="submission" date="2025-08" db="UniProtKB">
        <authorList>
            <consortium name="RefSeq"/>
        </authorList>
    </citation>
    <scope>IDENTIFICATION</scope>
</reference>
<dbReference type="PRINTS" id="PR00738">
    <property type="entry name" value="GLHYDRLASE20"/>
</dbReference>
<dbReference type="SUPFAM" id="SSF51445">
    <property type="entry name" value="(Trans)glycosidases"/>
    <property type="match status" value="1"/>
</dbReference>
<dbReference type="PANTHER" id="PTHR22600">
    <property type="entry name" value="BETA-HEXOSAMINIDASE"/>
    <property type="match status" value="1"/>
</dbReference>
<organism evidence="7 8">
    <name type="scientific">Priapulus caudatus</name>
    <name type="common">Priapulid worm</name>
    <dbReference type="NCBI Taxonomy" id="37621"/>
    <lineage>
        <taxon>Eukaryota</taxon>
        <taxon>Metazoa</taxon>
        <taxon>Ecdysozoa</taxon>
        <taxon>Scalidophora</taxon>
        <taxon>Priapulida</taxon>
        <taxon>Priapulimorpha</taxon>
        <taxon>Priapulimorphida</taxon>
        <taxon>Priapulidae</taxon>
        <taxon>Priapulus</taxon>
    </lineage>
</organism>
<dbReference type="EC" id="3.2.1.52" evidence="3"/>
<keyword evidence="4" id="KW-0378">Hydrolase</keyword>
<dbReference type="Gene3D" id="3.20.20.80">
    <property type="entry name" value="Glycosidases"/>
    <property type="match status" value="1"/>
</dbReference>
<gene>
    <name evidence="8" type="primary">LOC106818704</name>
</gene>
<dbReference type="PANTHER" id="PTHR22600:SF21">
    <property type="entry name" value="BETA-HEXOSAMINIDASE A"/>
    <property type="match status" value="1"/>
</dbReference>
<dbReference type="Pfam" id="PF00728">
    <property type="entry name" value="Glyco_hydro_20"/>
    <property type="match status" value="1"/>
</dbReference>
<dbReference type="InterPro" id="IPR017853">
    <property type="entry name" value="GH"/>
</dbReference>
<dbReference type="GeneID" id="106818704"/>
<dbReference type="InterPro" id="IPR015883">
    <property type="entry name" value="Glyco_hydro_20_cat"/>
</dbReference>
<protein>
    <recommendedName>
        <fullName evidence="3">beta-N-acetylhexosaminidase</fullName>
        <ecNumber evidence="3">3.2.1.52</ecNumber>
    </recommendedName>
</protein>
<dbReference type="CDD" id="cd06562">
    <property type="entry name" value="GH20_HexA_HexB-like"/>
    <property type="match status" value="1"/>
</dbReference>
<evidence type="ECO:0000313" key="8">
    <source>
        <dbReference type="RefSeq" id="XP_014678866.1"/>
    </source>
</evidence>
<evidence type="ECO:0000313" key="7">
    <source>
        <dbReference type="Proteomes" id="UP000695022"/>
    </source>
</evidence>
<evidence type="ECO:0000256" key="4">
    <source>
        <dbReference type="ARBA" id="ARBA00022801"/>
    </source>
</evidence>
<keyword evidence="5" id="KW-0812">Transmembrane</keyword>
<feature type="domain" description="Glycoside hydrolase family 20 catalytic" evidence="6">
    <location>
        <begin position="13"/>
        <end position="333"/>
    </location>
</feature>
<evidence type="ECO:0000256" key="1">
    <source>
        <dbReference type="ARBA" id="ARBA00001231"/>
    </source>
</evidence>
<accession>A0ABM1F345</accession>
<evidence type="ECO:0000256" key="3">
    <source>
        <dbReference type="ARBA" id="ARBA00012663"/>
    </source>
</evidence>
<dbReference type="InterPro" id="IPR025705">
    <property type="entry name" value="Beta_hexosaminidase_sua/sub"/>
</dbReference>
<proteinExistence type="inferred from homology"/>
<evidence type="ECO:0000256" key="5">
    <source>
        <dbReference type="SAM" id="Phobius"/>
    </source>
</evidence>
<evidence type="ECO:0000256" key="2">
    <source>
        <dbReference type="ARBA" id="ARBA00006285"/>
    </source>
</evidence>
<comment type="catalytic activity">
    <reaction evidence="1">
        <text>Hydrolysis of terminal non-reducing N-acetyl-D-hexosamine residues in N-acetyl-beta-D-hexosaminides.</text>
        <dbReference type="EC" id="3.2.1.52"/>
    </reaction>
</comment>
<sequence length="410" mass="47694">MLNESNIEDYPRFGYRGVMLDTARHYQPMSILKKNLDAMSYNKFNVFHWHIVDDQSFPYVSTTFPELSEKGAYSPKHIYTQKEVKEIIDYARDRGIRVIPEFDTPGHTISWGQSHLELLTPCWGDGEHPGTANYTQHAAYEMLNPMENTTYEFLEKLFTEVKDIFPDDYMHLGMDEAYPYCWQSNPNITYFMEQNGIEDYGKLQEYYTMRVLDIMKKLEAKYIIWQDPIDDGVVADPNTVVEVWKNFTDIPAVAAHGYKMILSSCWYLNYISYGQDWKIYYLCDPYAWNGTDEEKKLMIGGEACMWHEYVDGTNLLPRLWPRASAVAERLWSAREVNNTDDAMYRLDEHRCRMLRRGIPAQPILNGFCGDYEEGWEKEEPKKSAGGVVTTPTTILALLAATAWLLLAAKY</sequence>
<dbReference type="Proteomes" id="UP000695022">
    <property type="component" value="Unplaced"/>
</dbReference>
<feature type="transmembrane region" description="Helical" evidence="5">
    <location>
        <begin position="387"/>
        <end position="408"/>
    </location>
</feature>
<name>A0ABM1F345_PRICU</name>
<comment type="similarity">
    <text evidence="2">Belongs to the glycosyl hydrolase 20 family.</text>
</comment>
<keyword evidence="5" id="KW-1133">Transmembrane helix</keyword>
<evidence type="ECO:0000259" key="6">
    <source>
        <dbReference type="Pfam" id="PF00728"/>
    </source>
</evidence>